<dbReference type="PANTHER" id="PTHR43166">
    <property type="entry name" value="AMINO ACID IMPORT ATP-BINDING PROTEIN"/>
    <property type="match status" value="1"/>
</dbReference>
<organism evidence="8 9">
    <name type="scientific">Alkalibacterium thalassium</name>
    <dbReference type="NCBI Taxonomy" id="426701"/>
    <lineage>
        <taxon>Bacteria</taxon>
        <taxon>Bacillati</taxon>
        <taxon>Bacillota</taxon>
        <taxon>Bacilli</taxon>
        <taxon>Lactobacillales</taxon>
        <taxon>Carnobacteriaceae</taxon>
        <taxon>Alkalibacterium</taxon>
    </lineage>
</organism>
<proteinExistence type="predicted"/>
<reference evidence="9" key="1">
    <citation type="submission" date="2016-10" db="EMBL/GenBank/DDBJ databases">
        <authorList>
            <person name="Varghese N."/>
            <person name="Submissions S."/>
        </authorList>
    </citation>
    <scope>NUCLEOTIDE SEQUENCE [LARGE SCALE GENOMIC DNA]</scope>
    <source>
        <strain evidence="9">DSM 19181</strain>
    </source>
</reference>
<evidence type="ECO:0000256" key="3">
    <source>
        <dbReference type="ARBA" id="ARBA00022475"/>
    </source>
</evidence>
<dbReference type="STRING" id="426701.SAMN04488098_100427"/>
<keyword evidence="4" id="KW-0547">Nucleotide-binding</keyword>
<keyword evidence="3" id="KW-1003">Cell membrane</keyword>
<dbReference type="PIRSF" id="PIRSF039085">
    <property type="entry name" value="ABC_ATPase_HisP"/>
    <property type="match status" value="1"/>
</dbReference>
<sequence length="247" mass="27692">MITVKNLKKTFDDTPVLESINLEVKKGEVVCLVGASGSGKTTLLRCLNLLETPDEGSIRIGDKEVSFGEDKLSKKDIKDIRRYSGMVFQGFHLFPHMTLLENITQAPLTAKQQDKETIMKEASVLLERVGLSEHQDKFPDALSGGQQQRAAIARALMMHPEVMLFDEPTSALDPQLVREVLKVIESLAKEGQTMVIVTHEMNFARRIADKAFFMDEGYILESGPAEQVLTDPKEDRTREFLALLEDE</sequence>
<dbReference type="InterPro" id="IPR027417">
    <property type="entry name" value="P-loop_NTPase"/>
</dbReference>
<dbReference type="SMART" id="SM00382">
    <property type="entry name" value="AAA"/>
    <property type="match status" value="1"/>
</dbReference>
<evidence type="ECO:0000256" key="5">
    <source>
        <dbReference type="ARBA" id="ARBA00022840"/>
    </source>
</evidence>
<accession>A0A1G8WIJ9</accession>
<comment type="subcellular location">
    <subcellularLocation>
        <location evidence="1">Cell membrane</location>
        <topology evidence="1">Peripheral membrane protein</topology>
    </subcellularLocation>
</comment>
<dbReference type="PROSITE" id="PS50893">
    <property type="entry name" value="ABC_TRANSPORTER_2"/>
    <property type="match status" value="1"/>
</dbReference>
<dbReference type="InterPro" id="IPR017871">
    <property type="entry name" value="ABC_transporter-like_CS"/>
</dbReference>
<evidence type="ECO:0000256" key="4">
    <source>
        <dbReference type="ARBA" id="ARBA00022741"/>
    </source>
</evidence>
<dbReference type="InterPro" id="IPR003439">
    <property type="entry name" value="ABC_transporter-like_ATP-bd"/>
</dbReference>
<keyword evidence="5 8" id="KW-0067">ATP-binding</keyword>
<dbReference type="Gene3D" id="3.40.50.300">
    <property type="entry name" value="P-loop containing nucleotide triphosphate hydrolases"/>
    <property type="match status" value="1"/>
</dbReference>
<name>A0A1G8WIJ9_9LACT</name>
<feature type="domain" description="ABC transporter" evidence="7">
    <location>
        <begin position="2"/>
        <end position="241"/>
    </location>
</feature>
<dbReference type="FunFam" id="3.40.50.300:FF:000020">
    <property type="entry name" value="Amino acid ABC transporter ATP-binding component"/>
    <property type="match status" value="1"/>
</dbReference>
<dbReference type="EMBL" id="FNFK01000004">
    <property type="protein sequence ID" value="SDJ77883.1"/>
    <property type="molecule type" value="Genomic_DNA"/>
</dbReference>
<evidence type="ECO:0000256" key="2">
    <source>
        <dbReference type="ARBA" id="ARBA00022448"/>
    </source>
</evidence>
<dbReference type="GO" id="GO:0005886">
    <property type="term" value="C:plasma membrane"/>
    <property type="evidence" value="ECO:0007669"/>
    <property type="project" value="UniProtKB-SubCell"/>
</dbReference>
<protein>
    <submittedName>
        <fullName evidence="8">Cystine transport system ATP-binding protein</fullName>
    </submittedName>
</protein>
<dbReference type="CDD" id="cd03262">
    <property type="entry name" value="ABC_HisP_GlnQ"/>
    <property type="match status" value="1"/>
</dbReference>
<dbReference type="SUPFAM" id="SSF52540">
    <property type="entry name" value="P-loop containing nucleoside triphosphate hydrolases"/>
    <property type="match status" value="1"/>
</dbReference>
<dbReference type="OrthoDB" id="9804199at2"/>
<dbReference type="PANTHER" id="PTHR43166:SF35">
    <property type="entry name" value="L-CYSTINE IMPORT ATP-BINDING PROTEIN TCYN"/>
    <property type="match status" value="1"/>
</dbReference>
<keyword evidence="9" id="KW-1185">Reference proteome</keyword>
<keyword evidence="6" id="KW-0472">Membrane</keyword>
<evidence type="ECO:0000256" key="6">
    <source>
        <dbReference type="ARBA" id="ARBA00023136"/>
    </source>
</evidence>
<dbReference type="PROSITE" id="PS00211">
    <property type="entry name" value="ABC_TRANSPORTER_1"/>
    <property type="match status" value="1"/>
</dbReference>
<dbReference type="RefSeq" id="WP_091264781.1">
    <property type="nucleotide sequence ID" value="NZ_FNFK01000004.1"/>
</dbReference>
<evidence type="ECO:0000259" key="7">
    <source>
        <dbReference type="PROSITE" id="PS50893"/>
    </source>
</evidence>
<dbReference type="GO" id="GO:0015424">
    <property type="term" value="F:ABC-type amino acid transporter activity"/>
    <property type="evidence" value="ECO:0007669"/>
    <property type="project" value="InterPro"/>
</dbReference>
<dbReference type="GO" id="GO:0016887">
    <property type="term" value="F:ATP hydrolysis activity"/>
    <property type="evidence" value="ECO:0007669"/>
    <property type="project" value="InterPro"/>
</dbReference>
<gene>
    <name evidence="8" type="ORF">SAMN04488098_100427</name>
</gene>
<dbReference type="InterPro" id="IPR030679">
    <property type="entry name" value="ABC_ATPase_HisP-typ"/>
</dbReference>
<evidence type="ECO:0000313" key="9">
    <source>
        <dbReference type="Proteomes" id="UP000199433"/>
    </source>
</evidence>
<dbReference type="Proteomes" id="UP000199433">
    <property type="component" value="Unassembled WGS sequence"/>
</dbReference>
<evidence type="ECO:0000256" key="1">
    <source>
        <dbReference type="ARBA" id="ARBA00004202"/>
    </source>
</evidence>
<dbReference type="Pfam" id="PF00005">
    <property type="entry name" value="ABC_tran"/>
    <property type="match status" value="1"/>
</dbReference>
<dbReference type="AlphaFoldDB" id="A0A1G8WIJ9"/>
<keyword evidence="2" id="KW-0813">Transport</keyword>
<dbReference type="InterPro" id="IPR003593">
    <property type="entry name" value="AAA+_ATPase"/>
</dbReference>
<dbReference type="GO" id="GO:0005524">
    <property type="term" value="F:ATP binding"/>
    <property type="evidence" value="ECO:0007669"/>
    <property type="project" value="UniProtKB-KW"/>
</dbReference>
<dbReference type="InterPro" id="IPR050086">
    <property type="entry name" value="MetN_ABC_transporter-like"/>
</dbReference>
<evidence type="ECO:0000313" key="8">
    <source>
        <dbReference type="EMBL" id="SDJ77883.1"/>
    </source>
</evidence>